<organism evidence="2 3">
    <name type="scientific">Prorocentrum cordatum</name>
    <dbReference type="NCBI Taxonomy" id="2364126"/>
    <lineage>
        <taxon>Eukaryota</taxon>
        <taxon>Sar</taxon>
        <taxon>Alveolata</taxon>
        <taxon>Dinophyceae</taxon>
        <taxon>Prorocentrales</taxon>
        <taxon>Prorocentraceae</taxon>
        <taxon>Prorocentrum</taxon>
    </lineage>
</organism>
<reference evidence="2" key="1">
    <citation type="submission" date="2023-10" db="EMBL/GenBank/DDBJ databases">
        <authorList>
            <person name="Chen Y."/>
            <person name="Shah S."/>
            <person name="Dougan E. K."/>
            <person name="Thang M."/>
            <person name="Chan C."/>
        </authorList>
    </citation>
    <scope>NUCLEOTIDE SEQUENCE [LARGE SCALE GENOMIC DNA]</scope>
</reference>
<gene>
    <name evidence="2" type="ORF">PCOR1329_LOCUS2211</name>
</gene>
<keyword evidence="3" id="KW-1185">Reference proteome</keyword>
<evidence type="ECO:0000313" key="2">
    <source>
        <dbReference type="EMBL" id="CAK0791259.1"/>
    </source>
</evidence>
<comment type="caution">
    <text evidence="2">The sequence shown here is derived from an EMBL/GenBank/DDBJ whole genome shotgun (WGS) entry which is preliminary data.</text>
</comment>
<feature type="compositionally biased region" description="Basic and acidic residues" evidence="1">
    <location>
        <begin position="24"/>
        <end position="38"/>
    </location>
</feature>
<feature type="compositionally biased region" description="Basic and acidic residues" evidence="1">
    <location>
        <begin position="1"/>
        <end position="13"/>
    </location>
</feature>
<accession>A0ABN9PLT8</accession>
<evidence type="ECO:0000313" key="3">
    <source>
        <dbReference type="Proteomes" id="UP001189429"/>
    </source>
</evidence>
<protein>
    <submittedName>
        <fullName evidence="2">Uncharacterized protein</fullName>
    </submittedName>
</protein>
<proteinExistence type="predicted"/>
<sequence length="150" mass="14690">MAPAGAEEKDRDGASPSESAPSGHHGDGALDQNELHYVQHELGLSEAAGGLLRGEGRGGGGRLSARGLGAALARACPEAGAGALALAGELAAAVHAEGAAASGEAVPWWLQVDVGGQRQAHGPRPPEARAAWCCEHAGVGCAARPAGSGP</sequence>
<evidence type="ECO:0000256" key="1">
    <source>
        <dbReference type="SAM" id="MobiDB-lite"/>
    </source>
</evidence>
<feature type="non-terminal residue" evidence="2">
    <location>
        <position position="150"/>
    </location>
</feature>
<dbReference type="EMBL" id="CAUYUJ010000552">
    <property type="protein sequence ID" value="CAK0791259.1"/>
    <property type="molecule type" value="Genomic_DNA"/>
</dbReference>
<name>A0ABN9PLT8_9DINO</name>
<feature type="region of interest" description="Disordered" evidence="1">
    <location>
        <begin position="1"/>
        <end position="38"/>
    </location>
</feature>
<dbReference type="Proteomes" id="UP001189429">
    <property type="component" value="Unassembled WGS sequence"/>
</dbReference>